<comment type="caution">
    <text evidence="4">The sequence shown here is derived from an EMBL/GenBank/DDBJ whole genome shotgun (WGS) entry which is preliminary data.</text>
</comment>
<evidence type="ECO:0000256" key="1">
    <source>
        <dbReference type="ARBA" id="ARBA00004196"/>
    </source>
</evidence>
<organism evidence="4 5">
    <name type="scientific">Hyunsoonleella pacifica</name>
    <dbReference type="NCBI Taxonomy" id="1080224"/>
    <lineage>
        <taxon>Bacteria</taxon>
        <taxon>Pseudomonadati</taxon>
        <taxon>Bacteroidota</taxon>
        <taxon>Flavobacteriia</taxon>
        <taxon>Flavobacteriales</taxon>
        <taxon>Flavobacteriaceae</taxon>
    </lineage>
</organism>
<evidence type="ECO:0000259" key="3">
    <source>
        <dbReference type="Pfam" id="PF09375"/>
    </source>
</evidence>
<dbReference type="PROSITE" id="PS51257">
    <property type="entry name" value="PROKAR_LIPOPROTEIN"/>
    <property type="match status" value="1"/>
</dbReference>
<dbReference type="CDD" id="cd14659">
    <property type="entry name" value="Imelysin-like_IPPA"/>
    <property type="match status" value="1"/>
</dbReference>
<dbReference type="GO" id="GO:0030313">
    <property type="term" value="C:cell envelope"/>
    <property type="evidence" value="ECO:0007669"/>
    <property type="project" value="UniProtKB-SubCell"/>
</dbReference>
<name>A0A4Q9FVR2_9FLAO</name>
<dbReference type="InterPro" id="IPR038352">
    <property type="entry name" value="Imelysin_sf"/>
</dbReference>
<comment type="subcellular location">
    <subcellularLocation>
        <location evidence="1">Cell envelope</location>
    </subcellularLocation>
</comment>
<dbReference type="RefSeq" id="WP_130935090.1">
    <property type="nucleotide sequence ID" value="NZ_BMEE01000001.1"/>
</dbReference>
<dbReference type="InterPro" id="IPR018976">
    <property type="entry name" value="Imelysin-like"/>
</dbReference>
<dbReference type="EMBL" id="SIRS01000001">
    <property type="protein sequence ID" value="TBN18572.1"/>
    <property type="molecule type" value="Genomic_DNA"/>
</dbReference>
<dbReference type="Proteomes" id="UP000292372">
    <property type="component" value="Unassembled WGS sequence"/>
</dbReference>
<dbReference type="AlphaFoldDB" id="A0A4Q9FVR2"/>
<feature type="domain" description="Imelysin-like" evidence="3">
    <location>
        <begin position="51"/>
        <end position="331"/>
    </location>
</feature>
<dbReference type="OrthoDB" id="650514at2"/>
<keyword evidence="5" id="KW-1185">Reference proteome</keyword>
<dbReference type="Pfam" id="PF09375">
    <property type="entry name" value="Peptidase_M75"/>
    <property type="match status" value="1"/>
</dbReference>
<evidence type="ECO:0000313" key="4">
    <source>
        <dbReference type="EMBL" id="TBN18572.1"/>
    </source>
</evidence>
<evidence type="ECO:0000256" key="2">
    <source>
        <dbReference type="ARBA" id="ARBA00022729"/>
    </source>
</evidence>
<keyword evidence="2" id="KW-0732">Signal</keyword>
<gene>
    <name evidence="4" type="ORF">EYD46_00450</name>
</gene>
<proteinExistence type="predicted"/>
<accession>A0A4Q9FVR2</accession>
<dbReference type="Gene3D" id="1.20.1420.20">
    <property type="entry name" value="M75 peptidase, HXXE motif"/>
    <property type="match status" value="1"/>
</dbReference>
<protein>
    <recommendedName>
        <fullName evidence="3">Imelysin-like domain-containing protein</fullName>
    </recommendedName>
</protein>
<reference evidence="4 5" key="1">
    <citation type="journal article" date="2015" name="Int. J. Syst. Evol. Microbiol.">
        <title>Hyunsoonleella pacifica sp. nov., isolated from seawater of South Pacific Gyre.</title>
        <authorList>
            <person name="Gao X."/>
            <person name="Zhang Z."/>
            <person name="Dai X."/>
            <person name="Zhang X.H."/>
        </authorList>
    </citation>
    <scope>NUCLEOTIDE SEQUENCE [LARGE SCALE GENOMIC DNA]</scope>
    <source>
        <strain evidence="4 5">SW033</strain>
    </source>
</reference>
<evidence type="ECO:0000313" key="5">
    <source>
        <dbReference type="Proteomes" id="UP000292372"/>
    </source>
</evidence>
<dbReference type="InterPro" id="IPR034984">
    <property type="entry name" value="Imelysin-like_IPPA"/>
</dbReference>
<sequence length="379" mass="42026">MKKIKYLIPVIIGVFVFACSSSSDDGNDGGDNGDNFNRVSLTSGWVDNLLLPAVNDLKSKVESLNASVIAFADAPDANTLSQARADLFEAAKVWQHVEMFFYGGSYALDMYSYPTEIDKITDNINSDIEVNLDRTVLNKSQGLPALDYLLNGVEVSDNEIIAKYQDAKYVAYIKRLTSRIVTLTDQAITDFEVTKADNLNSIDDTKTSYFSIQVNDFVQYTEKSFREAKIATPSGTRNRDIFPNISVSSSPESVESLYSPENSKALYLEAYDAIQDFYYGRSYSNNANTTGLQEYLQSLGTTIMVDGADMSLDVYIVQLFGNIDAANNNITDNFYLQTQDYNPNFDAAFDAIQDFVVAIKSNAINAFNLTIDFVDSDGD</sequence>